<dbReference type="STRING" id="396776.A0A0J8U9A3"/>
<accession>A0A0J8U9A3</accession>
<dbReference type="GO" id="GO:0016705">
    <property type="term" value="F:oxidoreductase activity, acting on paired donors, with incorporation or reduction of molecular oxygen"/>
    <property type="evidence" value="ECO:0007669"/>
    <property type="project" value="InterPro"/>
</dbReference>
<dbReference type="VEuPathDB" id="FungiDB:CIHG_01421"/>
<dbReference type="AlphaFoldDB" id="A0A0J8U9A3"/>
<dbReference type="Proteomes" id="UP000054563">
    <property type="component" value="Unassembled WGS sequence"/>
</dbReference>
<proteinExistence type="predicted"/>
<gene>
    <name evidence="1" type="ORF">CIHG_01421</name>
</gene>
<dbReference type="GO" id="GO:0020037">
    <property type="term" value="F:heme binding"/>
    <property type="evidence" value="ECO:0007669"/>
    <property type="project" value="InterPro"/>
</dbReference>
<evidence type="ECO:0000313" key="2">
    <source>
        <dbReference type="Proteomes" id="UP000054563"/>
    </source>
</evidence>
<organism evidence="1 2">
    <name type="scientific">Coccidioides immitis H538.4</name>
    <dbReference type="NCBI Taxonomy" id="396776"/>
    <lineage>
        <taxon>Eukaryota</taxon>
        <taxon>Fungi</taxon>
        <taxon>Dikarya</taxon>
        <taxon>Ascomycota</taxon>
        <taxon>Pezizomycotina</taxon>
        <taxon>Eurotiomycetes</taxon>
        <taxon>Eurotiomycetidae</taxon>
        <taxon>Onygenales</taxon>
        <taxon>Onygenaceae</taxon>
        <taxon>Coccidioides</taxon>
    </lineage>
</organism>
<sequence>METPSLKPCSIAKVAAIRTQCQRAGGTQLFWSPLARFPGPRLAALTNWYEFYYDVILQGKFTEHIQDLHKQYGMKFTVAWAEQSDSDNTWARTYCSDNPLRAACGRPGIL</sequence>
<name>A0A0J8U9A3_COCIT</name>
<dbReference type="EMBL" id="DS016983">
    <property type="protein sequence ID" value="KMU83638.1"/>
    <property type="molecule type" value="Genomic_DNA"/>
</dbReference>
<dbReference type="Gene3D" id="1.10.630.10">
    <property type="entry name" value="Cytochrome P450"/>
    <property type="match status" value="1"/>
</dbReference>
<dbReference type="GO" id="GO:0004497">
    <property type="term" value="F:monooxygenase activity"/>
    <property type="evidence" value="ECO:0007669"/>
    <property type="project" value="InterPro"/>
</dbReference>
<dbReference type="InterPro" id="IPR036396">
    <property type="entry name" value="Cyt_P450_sf"/>
</dbReference>
<reference evidence="2" key="1">
    <citation type="journal article" date="2010" name="Genome Res.">
        <title>Population genomic sequencing of Coccidioides fungi reveals recent hybridization and transposon control.</title>
        <authorList>
            <person name="Neafsey D.E."/>
            <person name="Barker B.M."/>
            <person name="Sharpton T.J."/>
            <person name="Stajich J.E."/>
            <person name="Park D.J."/>
            <person name="Whiston E."/>
            <person name="Hung C.-Y."/>
            <person name="McMahan C."/>
            <person name="White J."/>
            <person name="Sykes S."/>
            <person name="Heiman D."/>
            <person name="Young S."/>
            <person name="Zeng Q."/>
            <person name="Abouelleil A."/>
            <person name="Aftuck L."/>
            <person name="Bessette D."/>
            <person name="Brown A."/>
            <person name="FitzGerald M."/>
            <person name="Lui A."/>
            <person name="Macdonald J.P."/>
            <person name="Priest M."/>
            <person name="Orbach M.J."/>
            <person name="Galgiani J.N."/>
            <person name="Kirkland T.N."/>
            <person name="Cole G.T."/>
            <person name="Birren B.W."/>
            <person name="Henn M.R."/>
            <person name="Taylor J.W."/>
            <person name="Rounsley S.D."/>
        </authorList>
    </citation>
    <scope>NUCLEOTIDE SEQUENCE [LARGE SCALE GENOMIC DNA]</scope>
    <source>
        <strain evidence="2">H538.4</strain>
    </source>
</reference>
<protein>
    <submittedName>
        <fullName evidence="1">CND11p</fullName>
    </submittedName>
</protein>
<dbReference type="GO" id="GO:0005506">
    <property type="term" value="F:iron ion binding"/>
    <property type="evidence" value="ECO:0007669"/>
    <property type="project" value="InterPro"/>
</dbReference>
<evidence type="ECO:0000313" key="1">
    <source>
        <dbReference type="EMBL" id="KMU83638.1"/>
    </source>
</evidence>